<dbReference type="PROSITE" id="PS51012">
    <property type="entry name" value="ABC_TM2"/>
    <property type="match status" value="1"/>
</dbReference>
<sequence length="284" mass="32370">MIKAVNSWDWEIGNKTSFWSHTLKELWAFRHLLAGLVRRHFLLNYQQTVLGPLWILFQPTLTLATYLLVFHKLVGISTGSVPPVLFYLAGIILWNFFNDSFTGTSSTFKEHAHVFSKVYFPRIIMPVSVISTQLLRFAIQFIMLLCAMVFYSFTRGFSFPVNSWLLTIPFIVLNVGAFSLGLGLIFSVLTAKYRDMTNLANLGVRLLMFLTPVIYPLATIPENVRWLVQLNPLTPMFELFRLAMLGEGTIALPSILYSLGFTFLLLTGAWLLFNKQGDKLIDIV</sequence>
<evidence type="ECO:0000256" key="1">
    <source>
        <dbReference type="ARBA" id="ARBA00004429"/>
    </source>
</evidence>
<evidence type="ECO:0000256" key="8">
    <source>
        <dbReference type="ARBA" id="ARBA00023136"/>
    </source>
</evidence>
<evidence type="ECO:0000256" key="4">
    <source>
        <dbReference type="ARBA" id="ARBA00022475"/>
    </source>
</evidence>
<evidence type="ECO:0000256" key="7">
    <source>
        <dbReference type="ARBA" id="ARBA00022989"/>
    </source>
</evidence>
<evidence type="ECO:0000256" key="5">
    <source>
        <dbReference type="ARBA" id="ARBA00022519"/>
    </source>
</evidence>
<comment type="similarity">
    <text evidence="2 9">Belongs to the ABC-2 integral membrane protein family.</text>
</comment>
<proteinExistence type="inferred from homology"/>
<feature type="transmembrane region" description="Helical" evidence="9">
    <location>
        <begin position="250"/>
        <end position="273"/>
    </location>
</feature>
<gene>
    <name evidence="11" type="ORF">I5M27_02870</name>
</gene>
<name>A0ABS1BXV4_9BACT</name>
<dbReference type="PANTHER" id="PTHR30413:SF8">
    <property type="entry name" value="TRANSPORT PERMEASE PROTEIN"/>
    <property type="match status" value="1"/>
</dbReference>
<feature type="transmembrane region" description="Helical" evidence="9">
    <location>
        <begin position="48"/>
        <end position="69"/>
    </location>
</feature>
<dbReference type="EMBL" id="JAEHFX010000001">
    <property type="protein sequence ID" value="MBK0401910.1"/>
    <property type="molecule type" value="Genomic_DNA"/>
</dbReference>
<dbReference type="Proteomes" id="UP000644147">
    <property type="component" value="Unassembled WGS sequence"/>
</dbReference>
<evidence type="ECO:0000256" key="9">
    <source>
        <dbReference type="RuleBase" id="RU361157"/>
    </source>
</evidence>
<keyword evidence="8 9" id="KW-0472">Membrane</keyword>
<keyword evidence="7 9" id="KW-1133">Transmembrane helix</keyword>
<feature type="transmembrane region" description="Helical" evidence="9">
    <location>
        <begin position="165"/>
        <end position="190"/>
    </location>
</feature>
<keyword evidence="5" id="KW-0997">Cell inner membrane</keyword>
<feature type="transmembrane region" description="Helical" evidence="9">
    <location>
        <begin position="75"/>
        <end position="97"/>
    </location>
</feature>
<evidence type="ECO:0000256" key="3">
    <source>
        <dbReference type="ARBA" id="ARBA00022448"/>
    </source>
</evidence>
<dbReference type="RefSeq" id="WP_200504511.1">
    <property type="nucleotide sequence ID" value="NZ_JAEHFX010000001.1"/>
</dbReference>
<dbReference type="PANTHER" id="PTHR30413">
    <property type="entry name" value="INNER MEMBRANE TRANSPORT PERMEASE"/>
    <property type="match status" value="1"/>
</dbReference>
<evidence type="ECO:0000313" key="11">
    <source>
        <dbReference type="EMBL" id="MBK0401910.1"/>
    </source>
</evidence>
<keyword evidence="4 9" id="KW-1003">Cell membrane</keyword>
<evidence type="ECO:0000256" key="6">
    <source>
        <dbReference type="ARBA" id="ARBA00022692"/>
    </source>
</evidence>
<keyword evidence="12" id="KW-1185">Reference proteome</keyword>
<protein>
    <recommendedName>
        <fullName evidence="9">Transport permease protein</fullName>
    </recommendedName>
</protein>
<dbReference type="InterPro" id="IPR013525">
    <property type="entry name" value="ABC2_TM"/>
</dbReference>
<comment type="caution">
    <text evidence="11">The sequence shown here is derived from an EMBL/GenBank/DDBJ whole genome shotgun (WGS) entry which is preliminary data.</text>
</comment>
<evidence type="ECO:0000313" key="12">
    <source>
        <dbReference type="Proteomes" id="UP000644147"/>
    </source>
</evidence>
<dbReference type="InterPro" id="IPR047817">
    <property type="entry name" value="ABC2_TM_bact-type"/>
</dbReference>
<reference evidence="11 12" key="1">
    <citation type="submission" date="2020-12" db="EMBL/GenBank/DDBJ databases">
        <title>Bacterial novel species Adhaeribacter sp. BT258 isolated from soil.</title>
        <authorList>
            <person name="Jung H.-Y."/>
        </authorList>
    </citation>
    <scope>NUCLEOTIDE SEQUENCE [LARGE SCALE GENOMIC DNA]</scope>
    <source>
        <strain evidence="11 12">BT258</strain>
    </source>
</reference>
<comment type="subcellular location">
    <subcellularLocation>
        <location evidence="1">Cell inner membrane</location>
        <topology evidence="1">Multi-pass membrane protein</topology>
    </subcellularLocation>
    <subcellularLocation>
        <location evidence="9">Cell membrane</location>
        <topology evidence="9">Multi-pass membrane protein</topology>
    </subcellularLocation>
</comment>
<feature type="transmembrane region" description="Helical" evidence="9">
    <location>
        <begin position="134"/>
        <end position="153"/>
    </location>
</feature>
<dbReference type="Pfam" id="PF01061">
    <property type="entry name" value="ABC2_membrane"/>
    <property type="match status" value="1"/>
</dbReference>
<evidence type="ECO:0000259" key="10">
    <source>
        <dbReference type="PROSITE" id="PS51012"/>
    </source>
</evidence>
<organism evidence="11 12">
    <name type="scientific">Adhaeribacter terrigena</name>
    <dbReference type="NCBI Taxonomy" id="2793070"/>
    <lineage>
        <taxon>Bacteria</taxon>
        <taxon>Pseudomonadati</taxon>
        <taxon>Bacteroidota</taxon>
        <taxon>Cytophagia</taxon>
        <taxon>Cytophagales</taxon>
        <taxon>Hymenobacteraceae</taxon>
        <taxon>Adhaeribacter</taxon>
    </lineage>
</organism>
<accession>A0ABS1BXV4</accession>
<keyword evidence="3 9" id="KW-0813">Transport</keyword>
<feature type="transmembrane region" description="Helical" evidence="9">
    <location>
        <begin position="202"/>
        <end position="220"/>
    </location>
</feature>
<feature type="domain" description="ABC transmembrane type-2" evidence="10">
    <location>
        <begin position="50"/>
        <end position="276"/>
    </location>
</feature>
<keyword evidence="6 9" id="KW-0812">Transmembrane</keyword>
<evidence type="ECO:0000256" key="2">
    <source>
        <dbReference type="ARBA" id="ARBA00007783"/>
    </source>
</evidence>